<dbReference type="EMBL" id="JAEUBD010001554">
    <property type="protein sequence ID" value="KAH3659089.1"/>
    <property type="molecule type" value="Genomic_DNA"/>
</dbReference>
<gene>
    <name evidence="2" type="ORF">OGATHE_006349</name>
</gene>
<protein>
    <submittedName>
        <fullName evidence="2">Uncharacterized protein</fullName>
    </submittedName>
</protein>
<organism evidence="2 3">
    <name type="scientific">Ogataea polymorpha</name>
    <dbReference type="NCBI Taxonomy" id="460523"/>
    <lineage>
        <taxon>Eukaryota</taxon>
        <taxon>Fungi</taxon>
        <taxon>Dikarya</taxon>
        <taxon>Ascomycota</taxon>
        <taxon>Saccharomycotina</taxon>
        <taxon>Pichiomycetes</taxon>
        <taxon>Pichiales</taxon>
        <taxon>Pichiaceae</taxon>
        <taxon>Ogataea</taxon>
    </lineage>
</organism>
<reference evidence="2" key="1">
    <citation type="journal article" date="2021" name="Open Biol.">
        <title>Shared evolutionary footprints suggest mitochondrial oxidative damage underlies multiple complex I losses in fungi.</title>
        <authorList>
            <person name="Schikora-Tamarit M.A."/>
            <person name="Marcet-Houben M."/>
            <person name="Nosek J."/>
            <person name="Gabaldon T."/>
        </authorList>
    </citation>
    <scope>NUCLEOTIDE SEQUENCE</scope>
    <source>
        <strain evidence="2">NCAIM Y.01608</strain>
    </source>
</reference>
<sequence>MDARITMAGRDSKFWPSLDVLSDWGFEETLSEASSSISQHMYTHPDHSSSTTNQTRVLSVSHSNGSTLISSRTSPTTTKHPLSSSYVQLIEDYSKDCSELKNQVLQALDKFKFDIIASNLMRSTDMLASSSLSQTKVRIRVCDVPSHRLVHSHWAFYLALRLLRFAKKNAGRIIPSCLKLATLLATAFLILDINTKKIAIRIYLQLVTNKLDTFLQINNQLDRTLSSHVRTFTNMANDNLNVLLGGTSQSRRAALPILLQGVLNTLLAITNQKIAALLPFADLEYLHRYLDVYQLDLGSQDLRFVGVLNSGGLADGSDPVPLKPLRLRSFSGDSPLPHSPTFPQPKAAPPPLQLASSPSRTLQCFKSLRKVFLCVLLAIAENAPVERTEETAQFTQLCARKFNVQLASRHLTLPTKLVLMSQVLQQLIALQQSLQQEVAATNVGPLVAQEVSSPKKRSQYEDLISKLDAITNKLSAMELNETDSVENLTQVGGSINELVDLYNSIIDGLRDADGSVRATPVSSPQLANREFPPPKKRHSSGLNFNLITVFEDQAETKDVVHTEHGIAELSPTEQIPGVQSKEDLKKTLEKLCAGEPRDTNETFEARQNDGSLSTSTPIKSDELDSFKKELKGLLMNAL</sequence>
<proteinExistence type="predicted"/>
<feature type="compositionally biased region" description="Basic and acidic residues" evidence="1">
    <location>
        <begin position="595"/>
        <end position="607"/>
    </location>
</feature>
<dbReference type="AlphaFoldDB" id="A0A9P8SYH1"/>
<feature type="region of interest" description="Disordered" evidence="1">
    <location>
        <begin position="334"/>
        <end position="355"/>
    </location>
</feature>
<dbReference type="Proteomes" id="UP000788993">
    <property type="component" value="Unassembled WGS sequence"/>
</dbReference>
<evidence type="ECO:0000313" key="3">
    <source>
        <dbReference type="Proteomes" id="UP000788993"/>
    </source>
</evidence>
<comment type="caution">
    <text evidence="2">The sequence shown here is derived from an EMBL/GenBank/DDBJ whole genome shotgun (WGS) entry which is preliminary data.</text>
</comment>
<keyword evidence="3" id="KW-1185">Reference proteome</keyword>
<evidence type="ECO:0000256" key="1">
    <source>
        <dbReference type="SAM" id="MobiDB-lite"/>
    </source>
</evidence>
<evidence type="ECO:0000313" key="2">
    <source>
        <dbReference type="EMBL" id="KAH3659089.1"/>
    </source>
</evidence>
<feature type="compositionally biased region" description="Polar residues" evidence="1">
    <location>
        <begin position="608"/>
        <end position="618"/>
    </location>
</feature>
<reference evidence="2" key="2">
    <citation type="submission" date="2021-01" db="EMBL/GenBank/DDBJ databases">
        <authorList>
            <person name="Schikora-Tamarit M.A."/>
        </authorList>
    </citation>
    <scope>NUCLEOTIDE SEQUENCE</scope>
    <source>
        <strain evidence="2">NCAIM Y.01608</strain>
    </source>
</reference>
<name>A0A9P8SYH1_9ASCO</name>
<feature type="region of interest" description="Disordered" evidence="1">
    <location>
        <begin position="516"/>
        <end position="538"/>
    </location>
</feature>
<feature type="compositionally biased region" description="Pro residues" evidence="1">
    <location>
        <begin position="337"/>
        <end position="352"/>
    </location>
</feature>
<accession>A0A9P8SYH1</accession>
<feature type="region of interest" description="Disordered" evidence="1">
    <location>
        <begin position="593"/>
        <end position="620"/>
    </location>
</feature>